<keyword evidence="2" id="KW-0732">Signal</keyword>
<sequence length="209" mass="20726">MPNRGSTDRPKMNPPIRVMWGFLVAITLPLMTSSAMAADHGARPKRQPQLLGGLLQGVLTDDGHTGVAGIPGYVPGYSPLHAARFGSHGHRGHRPVGSGDFYGGSSSHGSHHGGHHGGHVSYGGHGHGHGSGSFGHLSGIHASGGHGQGTAHGYGSGGHGAGSHVHGTGSTGHGVGHGHGGIGGHGTGGHVHGAASTWHGTGGHGHHIH</sequence>
<organism evidence="3 4">
    <name type="scientific">Daphnia magna</name>
    <dbReference type="NCBI Taxonomy" id="35525"/>
    <lineage>
        <taxon>Eukaryota</taxon>
        <taxon>Metazoa</taxon>
        <taxon>Ecdysozoa</taxon>
        <taxon>Arthropoda</taxon>
        <taxon>Crustacea</taxon>
        <taxon>Branchiopoda</taxon>
        <taxon>Diplostraca</taxon>
        <taxon>Cladocera</taxon>
        <taxon>Anomopoda</taxon>
        <taxon>Daphniidae</taxon>
        <taxon>Daphnia</taxon>
    </lineage>
</organism>
<feature type="compositionally biased region" description="Basic residues" evidence="1">
    <location>
        <begin position="109"/>
        <end position="118"/>
    </location>
</feature>
<dbReference type="AlphaFoldDB" id="A0A0P5URY4"/>
<dbReference type="Proteomes" id="UP000076858">
    <property type="component" value="Unassembled WGS sequence"/>
</dbReference>
<feature type="compositionally biased region" description="Gly residues" evidence="1">
    <location>
        <begin position="142"/>
        <end position="161"/>
    </location>
</feature>
<name>A0A0P5URY4_9CRUS</name>
<reference evidence="3 4" key="1">
    <citation type="submission" date="2016-03" db="EMBL/GenBank/DDBJ databases">
        <title>EvidentialGene: Evidence-directed Construction of Genes on Genomes.</title>
        <authorList>
            <person name="Gilbert D.G."/>
            <person name="Choi J.-H."/>
            <person name="Mockaitis K."/>
            <person name="Colbourne J."/>
            <person name="Pfrender M."/>
        </authorList>
    </citation>
    <scope>NUCLEOTIDE SEQUENCE [LARGE SCALE GENOMIC DNA]</scope>
    <source>
        <strain evidence="3 4">Xinb3</strain>
        <tissue evidence="3">Complete organism</tissue>
    </source>
</reference>
<feature type="compositionally biased region" description="Gly residues" evidence="1">
    <location>
        <begin position="120"/>
        <end position="133"/>
    </location>
</feature>
<keyword evidence="4" id="KW-1185">Reference proteome</keyword>
<gene>
    <name evidence="3" type="ORF">APZ42_018214</name>
</gene>
<evidence type="ECO:0000313" key="3">
    <source>
        <dbReference type="EMBL" id="KZS16079.1"/>
    </source>
</evidence>
<feature type="compositionally biased region" description="Gly residues" evidence="1">
    <location>
        <begin position="169"/>
        <end position="191"/>
    </location>
</feature>
<dbReference type="EMBL" id="LRGB01000763">
    <property type="protein sequence ID" value="KZS16079.1"/>
    <property type="molecule type" value="Genomic_DNA"/>
</dbReference>
<feature type="signal peptide" evidence="2">
    <location>
        <begin position="1"/>
        <end position="37"/>
    </location>
</feature>
<proteinExistence type="predicted"/>
<protein>
    <submittedName>
        <fullName evidence="3">Uncharacterized protein</fullName>
    </submittedName>
</protein>
<feature type="region of interest" description="Disordered" evidence="1">
    <location>
        <begin position="87"/>
        <end position="209"/>
    </location>
</feature>
<accession>A0A0P5URY4</accession>
<evidence type="ECO:0000256" key="1">
    <source>
        <dbReference type="SAM" id="MobiDB-lite"/>
    </source>
</evidence>
<evidence type="ECO:0000256" key="2">
    <source>
        <dbReference type="SAM" id="SignalP"/>
    </source>
</evidence>
<feature type="chain" id="PRO_5013462637" evidence="2">
    <location>
        <begin position="38"/>
        <end position="209"/>
    </location>
</feature>
<feature type="compositionally biased region" description="Low complexity" evidence="1">
    <location>
        <begin position="97"/>
        <end position="108"/>
    </location>
</feature>
<evidence type="ECO:0000313" key="4">
    <source>
        <dbReference type="Proteomes" id="UP000076858"/>
    </source>
</evidence>
<comment type="caution">
    <text evidence="3">The sequence shown here is derived from an EMBL/GenBank/DDBJ whole genome shotgun (WGS) entry which is preliminary data.</text>
</comment>